<organism evidence="1 2">
    <name type="scientific">Alloprevotella tannerae ATCC 51259</name>
    <dbReference type="NCBI Taxonomy" id="626522"/>
    <lineage>
        <taxon>Bacteria</taxon>
        <taxon>Pseudomonadati</taxon>
        <taxon>Bacteroidota</taxon>
        <taxon>Bacteroidia</taxon>
        <taxon>Bacteroidales</taxon>
        <taxon>Prevotellaceae</taxon>
        <taxon>Alloprevotella</taxon>
    </lineage>
</organism>
<evidence type="ECO:0000313" key="2">
    <source>
        <dbReference type="Proteomes" id="UP000003460"/>
    </source>
</evidence>
<dbReference type="EMBL" id="ACIJ02000023">
    <property type="protein sequence ID" value="EEX70944.1"/>
    <property type="molecule type" value="Genomic_DNA"/>
</dbReference>
<reference evidence="1" key="1">
    <citation type="submission" date="2009-09" db="EMBL/GenBank/DDBJ databases">
        <authorList>
            <person name="Weinstock G."/>
            <person name="Sodergren E."/>
            <person name="Clifton S."/>
            <person name="Fulton L."/>
            <person name="Fulton B."/>
            <person name="Courtney L."/>
            <person name="Fronick C."/>
            <person name="Harrison M."/>
            <person name="Strong C."/>
            <person name="Farmer C."/>
            <person name="Delahaunty K."/>
            <person name="Markovic C."/>
            <person name="Hall O."/>
            <person name="Minx P."/>
            <person name="Tomlinson C."/>
            <person name="Mitreva M."/>
            <person name="Nelson J."/>
            <person name="Hou S."/>
            <person name="Wollam A."/>
            <person name="Pepin K.H."/>
            <person name="Johnson M."/>
            <person name="Bhonagiri V."/>
            <person name="Nash W.E."/>
            <person name="Warren W."/>
            <person name="Chinwalla A."/>
            <person name="Mardis E.R."/>
            <person name="Wilson R.K."/>
        </authorList>
    </citation>
    <scope>NUCLEOTIDE SEQUENCE [LARGE SCALE GENOMIC DNA]</scope>
    <source>
        <strain evidence="1">ATCC 51259</strain>
    </source>
</reference>
<gene>
    <name evidence="1" type="ORF">GCWU000325_02188</name>
</gene>
<name>C9LIX7_9BACT</name>
<evidence type="ECO:0000313" key="1">
    <source>
        <dbReference type="EMBL" id="EEX70944.1"/>
    </source>
</evidence>
<keyword evidence="2" id="KW-1185">Reference proteome</keyword>
<comment type="caution">
    <text evidence="1">The sequence shown here is derived from an EMBL/GenBank/DDBJ whole genome shotgun (WGS) entry which is preliminary data.</text>
</comment>
<accession>C9LIX7</accession>
<dbReference type="Proteomes" id="UP000003460">
    <property type="component" value="Unassembled WGS sequence"/>
</dbReference>
<sequence length="39" mass="4339">MLPEVASFSFAFAAVLHYHHATKWDKKPSRPQAVGKATI</sequence>
<dbReference type="HOGENOM" id="CLU_3314927_0_0_10"/>
<proteinExistence type="predicted"/>
<dbReference type="AlphaFoldDB" id="C9LIX7"/>
<protein>
    <submittedName>
        <fullName evidence="1">Uncharacterized protein</fullName>
    </submittedName>
</protein>